<dbReference type="RefSeq" id="WP_285049367.1">
    <property type="nucleotide sequence ID" value="NZ_JAMGTK010000028.1"/>
</dbReference>
<organism evidence="2 3">
    <name type="scientific">Fusobacterium necrophorum</name>
    <dbReference type="NCBI Taxonomy" id="859"/>
    <lineage>
        <taxon>Bacteria</taxon>
        <taxon>Fusobacteriati</taxon>
        <taxon>Fusobacteriota</taxon>
        <taxon>Fusobacteriia</taxon>
        <taxon>Fusobacteriales</taxon>
        <taxon>Fusobacteriaceae</taxon>
        <taxon>Fusobacterium</taxon>
    </lineage>
</organism>
<dbReference type="Pfam" id="PF01381">
    <property type="entry name" value="HTH_3"/>
    <property type="match status" value="1"/>
</dbReference>
<dbReference type="InterPro" id="IPR010982">
    <property type="entry name" value="Lambda_DNA-bd_dom_sf"/>
</dbReference>
<comment type="caution">
    <text evidence="2">The sequence shown here is derived from an EMBL/GenBank/DDBJ whole genome shotgun (WGS) entry which is preliminary data.</text>
</comment>
<dbReference type="SUPFAM" id="SSF47413">
    <property type="entry name" value="lambda repressor-like DNA-binding domains"/>
    <property type="match status" value="1"/>
</dbReference>
<accession>A0AAW6WEL8</accession>
<dbReference type="SMART" id="SM00530">
    <property type="entry name" value="HTH_XRE"/>
    <property type="match status" value="1"/>
</dbReference>
<protein>
    <submittedName>
        <fullName evidence="2">DUF3310 domain-containing protein</fullName>
    </submittedName>
</protein>
<dbReference type="GO" id="GO:0003677">
    <property type="term" value="F:DNA binding"/>
    <property type="evidence" value="ECO:0007669"/>
    <property type="project" value="InterPro"/>
</dbReference>
<feature type="domain" description="HTH cro/C1-type" evidence="1">
    <location>
        <begin position="8"/>
        <end position="64"/>
    </location>
</feature>
<dbReference type="EMBL" id="JAMGTK010000028">
    <property type="protein sequence ID" value="MDK4512880.1"/>
    <property type="molecule type" value="Genomic_DNA"/>
</dbReference>
<sequence>MIDYAKKLREYRHEHGISQKEIAELLSVTQPFLSMLESGKIKVESENLKKKIEDLIGIQEEPTLGGKTAEEVLEAIVEKEEQKEDKIHSPSHYKIKGCKFESIHLLTNIVEELPGSLAFYVGNAIKYLIRAEKKNGREDYEKAKVYLQWAIDLKYSGSGCSEDEIAGSLGTDWLTIISGVCDSMDLKKGFTMNEIFKSIITCDYEVAMKYLNTLLEL</sequence>
<dbReference type="Pfam" id="PF11753">
    <property type="entry name" value="DUF3310"/>
    <property type="match status" value="1"/>
</dbReference>
<dbReference type="AlphaFoldDB" id="A0AAW6WEL8"/>
<evidence type="ECO:0000313" key="3">
    <source>
        <dbReference type="Proteomes" id="UP001173223"/>
    </source>
</evidence>
<dbReference type="CDD" id="cd00093">
    <property type="entry name" value="HTH_XRE"/>
    <property type="match status" value="1"/>
</dbReference>
<dbReference type="PROSITE" id="PS50943">
    <property type="entry name" value="HTH_CROC1"/>
    <property type="match status" value="1"/>
</dbReference>
<reference evidence="2" key="1">
    <citation type="journal article" date="2022" name="Gene">
        <title>A genome-led study on the pathogenesis of Fusobacterium necrophorum infections.</title>
        <authorList>
            <person name="Thapa G."/>
            <person name="Jayal A."/>
            <person name="Sikazwe E."/>
            <person name="Perry T."/>
            <person name="Mohammed Al Balushi A."/>
            <person name="Livingstone P."/>
        </authorList>
    </citation>
    <scope>NUCLEOTIDE SEQUENCE</scope>
    <source>
        <strain evidence="2">BRON_8</strain>
    </source>
</reference>
<dbReference type="Proteomes" id="UP001173223">
    <property type="component" value="Unassembled WGS sequence"/>
</dbReference>
<keyword evidence="3" id="KW-1185">Reference proteome</keyword>
<dbReference type="Gene3D" id="1.10.260.40">
    <property type="entry name" value="lambda repressor-like DNA-binding domains"/>
    <property type="match status" value="1"/>
</dbReference>
<evidence type="ECO:0000313" key="2">
    <source>
        <dbReference type="EMBL" id="MDK4512880.1"/>
    </source>
</evidence>
<gene>
    <name evidence="2" type="ORF">MWG07_11535</name>
</gene>
<dbReference type="InterPro" id="IPR021739">
    <property type="entry name" value="SaV-like"/>
</dbReference>
<reference evidence="2" key="2">
    <citation type="submission" date="2022-04" db="EMBL/GenBank/DDBJ databases">
        <authorList>
            <person name="Livingstone P.G."/>
        </authorList>
    </citation>
    <scope>NUCLEOTIDE SEQUENCE</scope>
    <source>
        <strain evidence="2">BRON_8</strain>
    </source>
</reference>
<name>A0AAW6WEL8_9FUSO</name>
<dbReference type="InterPro" id="IPR001387">
    <property type="entry name" value="Cro/C1-type_HTH"/>
</dbReference>
<proteinExistence type="predicted"/>
<evidence type="ECO:0000259" key="1">
    <source>
        <dbReference type="PROSITE" id="PS50943"/>
    </source>
</evidence>